<organism evidence="1 2">
    <name type="scientific">Fistulifera solaris</name>
    <name type="common">Oleaginous diatom</name>
    <dbReference type="NCBI Taxonomy" id="1519565"/>
    <lineage>
        <taxon>Eukaryota</taxon>
        <taxon>Sar</taxon>
        <taxon>Stramenopiles</taxon>
        <taxon>Ochrophyta</taxon>
        <taxon>Bacillariophyta</taxon>
        <taxon>Bacillariophyceae</taxon>
        <taxon>Bacillariophycidae</taxon>
        <taxon>Naviculales</taxon>
        <taxon>Naviculaceae</taxon>
        <taxon>Fistulifera</taxon>
    </lineage>
</organism>
<gene>
    <name evidence="1" type="ORF">FisN_2Hu098</name>
</gene>
<protein>
    <submittedName>
        <fullName evidence="1">Uncharacterized protein</fullName>
    </submittedName>
</protein>
<dbReference type="InParanoid" id="A0A1Z5KP34"/>
<dbReference type="AlphaFoldDB" id="A0A1Z5KP34"/>
<reference evidence="1 2" key="1">
    <citation type="journal article" date="2015" name="Plant Cell">
        <title>Oil accumulation by the oleaginous diatom Fistulifera solaris as revealed by the genome and transcriptome.</title>
        <authorList>
            <person name="Tanaka T."/>
            <person name="Maeda Y."/>
            <person name="Veluchamy A."/>
            <person name="Tanaka M."/>
            <person name="Abida H."/>
            <person name="Marechal E."/>
            <person name="Bowler C."/>
            <person name="Muto M."/>
            <person name="Sunaga Y."/>
            <person name="Tanaka M."/>
            <person name="Yoshino T."/>
            <person name="Taniguchi T."/>
            <person name="Fukuda Y."/>
            <person name="Nemoto M."/>
            <person name="Matsumoto M."/>
            <person name="Wong P.S."/>
            <person name="Aburatani S."/>
            <person name="Fujibuchi W."/>
        </authorList>
    </citation>
    <scope>NUCLEOTIDE SEQUENCE [LARGE SCALE GENOMIC DNA]</scope>
    <source>
        <strain evidence="1 2">JPCC DA0580</strain>
    </source>
</reference>
<dbReference type="OrthoDB" id="5952526at2759"/>
<name>A0A1Z5KP34_FISSO</name>
<comment type="caution">
    <text evidence="1">The sequence shown here is derived from an EMBL/GenBank/DDBJ whole genome shotgun (WGS) entry which is preliminary data.</text>
</comment>
<dbReference type="EMBL" id="BDSP01000264">
    <property type="protein sequence ID" value="GAX28084.1"/>
    <property type="molecule type" value="Genomic_DNA"/>
</dbReference>
<keyword evidence="2" id="KW-1185">Reference proteome</keyword>
<sequence>MHREVCKAIADINKKVRQEELLFLSSAPFEDLFVTNAGLFWNLPEAQTYMETTYDAATAFWGAAFDSNVKQVWEKVLDLFLEHMRLGANDQMGARYQVPFLLIALNRDDDAFSFCQYWLKINEVVDSNPETIFERHLHSREGDWIYPREKDCRYLDPLPLIAGRDMQSLVLPFLVAFVIIKLRIVAAHDSAVHCVKVALEGKSGQRIKEVQSLIEGMLTRKDINIDRQREQIHELFDAIHLRNPSMLPAFINPMPLTMFPPSDFTPGHPSEVVKILMECQKSFTEIPGALEILKDRFGSSPVYNWDVR</sequence>
<accession>A0A1Z5KP34</accession>
<evidence type="ECO:0000313" key="1">
    <source>
        <dbReference type="EMBL" id="GAX28084.1"/>
    </source>
</evidence>
<evidence type="ECO:0000313" key="2">
    <source>
        <dbReference type="Proteomes" id="UP000198406"/>
    </source>
</evidence>
<dbReference type="Proteomes" id="UP000198406">
    <property type="component" value="Unassembled WGS sequence"/>
</dbReference>
<proteinExistence type="predicted"/>